<dbReference type="SUPFAM" id="SSF47413">
    <property type="entry name" value="lambda repressor-like DNA-binding domains"/>
    <property type="match status" value="1"/>
</dbReference>
<dbReference type="Gene3D" id="1.10.260.40">
    <property type="entry name" value="lambda repressor-like DNA-binding domains"/>
    <property type="match status" value="1"/>
</dbReference>
<protein>
    <submittedName>
        <fullName evidence="3">XRE family transcriptional regulator</fullName>
    </submittedName>
</protein>
<proteinExistence type="predicted"/>
<dbReference type="AlphaFoldDB" id="A0A4Q2TXA5"/>
<accession>A0A4Q2TXA5</accession>
<name>A0A4Q2TXA5_9HYPH</name>
<reference evidence="3 4" key="2">
    <citation type="submission" date="2019-02" db="EMBL/GenBank/DDBJ databases">
        <title>'Lichenibacterium ramalinii' gen. nov. sp. nov., 'Lichenibacterium minor' gen. nov. sp. nov.</title>
        <authorList>
            <person name="Pankratov T."/>
        </authorList>
    </citation>
    <scope>NUCLEOTIDE SEQUENCE [LARGE SCALE GENOMIC DNA]</scope>
    <source>
        <strain evidence="3 4">RmlP026</strain>
    </source>
</reference>
<sequence length="151" mass="16186">MRVPRMPKDATGGPPSAAPKRTKRTGRNPEFEVALGARIRAARIAARISQTDLGVTVGISYQQVQKYESGVDRIAASTLQGLAAALGVHPGSFFDGEVPVPSGNIPQVRMAMRIAEAVQQVRDPLVTRRLLSFVEALAEAKHPTIDSDETT</sequence>
<dbReference type="OrthoDB" id="9797172at2"/>
<dbReference type="InterPro" id="IPR001387">
    <property type="entry name" value="Cro/C1-type_HTH"/>
</dbReference>
<evidence type="ECO:0000256" key="1">
    <source>
        <dbReference type="SAM" id="MobiDB-lite"/>
    </source>
</evidence>
<evidence type="ECO:0000313" key="4">
    <source>
        <dbReference type="Proteomes" id="UP000290759"/>
    </source>
</evidence>
<dbReference type="GO" id="GO:0003677">
    <property type="term" value="F:DNA binding"/>
    <property type="evidence" value="ECO:0007669"/>
    <property type="project" value="InterPro"/>
</dbReference>
<reference evidence="3 4" key="1">
    <citation type="submission" date="2018-12" db="EMBL/GenBank/DDBJ databases">
        <authorList>
            <person name="Grouzdev D.S."/>
            <person name="Krutkina M.S."/>
        </authorList>
    </citation>
    <scope>NUCLEOTIDE SEQUENCE [LARGE SCALE GENOMIC DNA]</scope>
    <source>
        <strain evidence="3 4">RmlP026</strain>
    </source>
</reference>
<gene>
    <name evidence="3" type="ORF">D3273_27725</name>
</gene>
<dbReference type="EMBL" id="QYBB01000143">
    <property type="protein sequence ID" value="RYC28739.1"/>
    <property type="molecule type" value="Genomic_DNA"/>
</dbReference>
<evidence type="ECO:0000313" key="3">
    <source>
        <dbReference type="EMBL" id="RYC28739.1"/>
    </source>
</evidence>
<organism evidence="3 4">
    <name type="scientific">Lichenibacterium minor</name>
    <dbReference type="NCBI Taxonomy" id="2316528"/>
    <lineage>
        <taxon>Bacteria</taxon>
        <taxon>Pseudomonadati</taxon>
        <taxon>Pseudomonadota</taxon>
        <taxon>Alphaproteobacteria</taxon>
        <taxon>Hyphomicrobiales</taxon>
        <taxon>Lichenihabitantaceae</taxon>
        <taxon>Lichenibacterium</taxon>
    </lineage>
</organism>
<dbReference type="CDD" id="cd00093">
    <property type="entry name" value="HTH_XRE"/>
    <property type="match status" value="1"/>
</dbReference>
<keyword evidence="4" id="KW-1185">Reference proteome</keyword>
<dbReference type="SMART" id="SM00530">
    <property type="entry name" value="HTH_XRE"/>
    <property type="match status" value="1"/>
</dbReference>
<dbReference type="PROSITE" id="PS50943">
    <property type="entry name" value="HTH_CROC1"/>
    <property type="match status" value="1"/>
</dbReference>
<dbReference type="Proteomes" id="UP000290759">
    <property type="component" value="Unassembled WGS sequence"/>
</dbReference>
<feature type="domain" description="HTH cro/C1-type" evidence="2">
    <location>
        <begin position="39"/>
        <end position="93"/>
    </location>
</feature>
<dbReference type="InterPro" id="IPR010982">
    <property type="entry name" value="Lambda_DNA-bd_dom_sf"/>
</dbReference>
<evidence type="ECO:0000259" key="2">
    <source>
        <dbReference type="PROSITE" id="PS50943"/>
    </source>
</evidence>
<dbReference type="Pfam" id="PF01381">
    <property type="entry name" value="HTH_3"/>
    <property type="match status" value="1"/>
</dbReference>
<comment type="caution">
    <text evidence="3">The sequence shown here is derived from an EMBL/GenBank/DDBJ whole genome shotgun (WGS) entry which is preliminary data.</text>
</comment>
<feature type="region of interest" description="Disordered" evidence="1">
    <location>
        <begin position="1"/>
        <end position="28"/>
    </location>
</feature>